<dbReference type="EMBL" id="JANBPG010000270">
    <property type="protein sequence ID" value="KAJ1898093.1"/>
    <property type="molecule type" value="Genomic_DNA"/>
</dbReference>
<protein>
    <submittedName>
        <fullName evidence="1">Uncharacterized protein</fullName>
    </submittedName>
</protein>
<proteinExistence type="predicted"/>
<comment type="caution">
    <text evidence="1">The sequence shown here is derived from an EMBL/GenBank/DDBJ whole genome shotgun (WGS) entry which is preliminary data.</text>
</comment>
<organism evidence="1 2">
    <name type="scientific">Kickxella alabastrina</name>
    <dbReference type="NCBI Taxonomy" id="61397"/>
    <lineage>
        <taxon>Eukaryota</taxon>
        <taxon>Fungi</taxon>
        <taxon>Fungi incertae sedis</taxon>
        <taxon>Zoopagomycota</taxon>
        <taxon>Kickxellomycotina</taxon>
        <taxon>Kickxellomycetes</taxon>
        <taxon>Kickxellales</taxon>
        <taxon>Kickxellaceae</taxon>
        <taxon>Kickxella</taxon>
    </lineage>
</organism>
<dbReference type="Proteomes" id="UP001150581">
    <property type="component" value="Unassembled WGS sequence"/>
</dbReference>
<evidence type="ECO:0000313" key="2">
    <source>
        <dbReference type="Proteomes" id="UP001150581"/>
    </source>
</evidence>
<keyword evidence="2" id="KW-1185">Reference proteome</keyword>
<name>A0ACC1INK3_9FUNG</name>
<gene>
    <name evidence="1" type="ORF">LPJ66_002969</name>
</gene>
<accession>A0ACC1INK3</accession>
<sequence>MANNMQIFAAGIHTSSSYMHRGLIPGGMETRATTSSRHTEAPSTNTGASAGASNPIPVSCYTHIVIKESSAAEFKKAKRKRITPEQLKELTAVFEKTDTPTHDIREELSSKLAMTNREVQVWFQNRRAKYNRLRIEQQRQIRNNTAIIYTAGMINRPSVSASTSTIALQPAFAPYQHSHSHHLSSTHSKPLTDGNTRQIGSVGSVDAYAAPVMTPGIHTAAHHRSGTLQTHASMPAPAFRSRSSNNLVVDVTGSSSAATLSLPHSPTSHSIQTQFSAEYPNAAYARPATNTYYQHDYHPDAGSPHYTYPIHTPISASSAFASTNVVEVSSNSTYSHNHNGGRLHDIHKSNDRHSHVNRRNTVSSYQRVGGQYGIASGADGHSRASVHAYAATSPLAPTQSTGYLEVRSRYSQNTPASENHVHRRLGMQRSPSPSQGSYRNRPPVWSHGAQSVTDSGCRETKLPSIQAILAETRARADTGSRTVKYTVQPAHRMRSYTSPLDSQPEDHALADKPLASADCRARPAAHPMAASREKHFQDRYSQASGGQQSSSSCKRYYQDSQISEAKMGIDVLATAAVSVSSVKNASLLPHLTPLSDISLQNVAEQHCLTAPASPQQQQQQLEICGEDSWQDAGSQRATPASSREKSPRGWRPW</sequence>
<reference evidence="1" key="1">
    <citation type="submission" date="2022-07" db="EMBL/GenBank/DDBJ databases">
        <title>Phylogenomic reconstructions and comparative analyses of Kickxellomycotina fungi.</title>
        <authorList>
            <person name="Reynolds N.K."/>
            <person name="Stajich J.E."/>
            <person name="Barry K."/>
            <person name="Grigoriev I.V."/>
            <person name="Crous P."/>
            <person name="Smith M.E."/>
        </authorList>
    </citation>
    <scope>NUCLEOTIDE SEQUENCE</scope>
    <source>
        <strain evidence="1">Benny 63K</strain>
    </source>
</reference>
<evidence type="ECO:0000313" key="1">
    <source>
        <dbReference type="EMBL" id="KAJ1898093.1"/>
    </source>
</evidence>